<dbReference type="Pfam" id="PF00010">
    <property type="entry name" value="HLH"/>
    <property type="match status" value="1"/>
</dbReference>
<keyword evidence="1" id="KW-0238">DNA-binding</keyword>
<feature type="coiled-coil region" evidence="3">
    <location>
        <begin position="280"/>
        <end position="307"/>
    </location>
</feature>
<evidence type="ECO:0000256" key="3">
    <source>
        <dbReference type="SAM" id="Coils"/>
    </source>
</evidence>
<dbReference type="AlphaFoldDB" id="A0A3G2S303"/>
<dbReference type="GO" id="GO:0003677">
    <property type="term" value="F:DNA binding"/>
    <property type="evidence" value="ECO:0007669"/>
    <property type="project" value="UniProtKB-KW"/>
</dbReference>
<evidence type="ECO:0000313" key="6">
    <source>
        <dbReference type="EMBL" id="AYO41528.1"/>
    </source>
</evidence>
<dbReference type="OrthoDB" id="8964853at2759"/>
<dbReference type="Proteomes" id="UP000269793">
    <property type="component" value="Chromosome I"/>
</dbReference>
<evidence type="ECO:0000256" key="1">
    <source>
        <dbReference type="ARBA" id="ARBA00023125"/>
    </source>
</evidence>
<evidence type="ECO:0000313" key="7">
    <source>
        <dbReference type="Proteomes" id="UP000269793"/>
    </source>
</evidence>
<dbReference type="GO" id="GO:0090575">
    <property type="term" value="C:RNA polymerase II transcription regulator complex"/>
    <property type="evidence" value="ECO:0007669"/>
    <property type="project" value="TreeGrafter"/>
</dbReference>
<keyword evidence="3" id="KW-0175">Coiled coil</keyword>
<dbReference type="SMART" id="SM00353">
    <property type="entry name" value="HLH"/>
    <property type="match status" value="1"/>
</dbReference>
<gene>
    <name evidence="6" type="primary">esc1</name>
    <name evidence="6" type="ORF">DNF11_0578</name>
</gene>
<dbReference type="PANTHER" id="PTHR10328:SF15">
    <property type="entry name" value="BHLH TRANSCRIPTION FACTOR"/>
    <property type="match status" value="1"/>
</dbReference>
<evidence type="ECO:0000259" key="5">
    <source>
        <dbReference type="PROSITE" id="PS50888"/>
    </source>
</evidence>
<dbReference type="GO" id="GO:0003700">
    <property type="term" value="F:DNA-binding transcription factor activity"/>
    <property type="evidence" value="ECO:0007669"/>
    <property type="project" value="TreeGrafter"/>
</dbReference>
<proteinExistence type="predicted"/>
<dbReference type="Gene3D" id="4.10.280.10">
    <property type="entry name" value="Helix-loop-helix DNA-binding domain"/>
    <property type="match status" value="1"/>
</dbReference>
<dbReference type="InterPro" id="IPR036638">
    <property type="entry name" value="HLH_DNA-bd_sf"/>
</dbReference>
<keyword evidence="7" id="KW-1185">Reference proteome</keyword>
<feature type="region of interest" description="Disordered" evidence="4">
    <location>
        <begin position="189"/>
        <end position="235"/>
    </location>
</feature>
<dbReference type="GO" id="GO:0046983">
    <property type="term" value="F:protein dimerization activity"/>
    <property type="evidence" value="ECO:0007669"/>
    <property type="project" value="InterPro"/>
</dbReference>
<protein>
    <submittedName>
        <fullName evidence="6">Protein esc1</fullName>
    </submittedName>
</protein>
<dbReference type="VEuPathDB" id="FungiDB:DNF11_0578"/>
<name>A0A3G2S303_MALR7</name>
<feature type="domain" description="BHLH" evidence="5">
    <location>
        <begin position="232"/>
        <end position="283"/>
    </location>
</feature>
<evidence type="ECO:0000256" key="2">
    <source>
        <dbReference type="ARBA" id="ARBA00023242"/>
    </source>
</evidence>
<dbReference type="PROSITE" id="PS50888">
    <property type="entry name" value="BHLH"/>
    <property type="match status" value="1"/>
</dbReference>
<feature type="compositionally biased region" description="Polar residues" evidence="4">
    <location>
        <begin position="9"/>
        <end position="21"/>
    </location>
</feature>
<feature type="region of interest" description="Disordered" evidence="4">
    <location>
        <begin position="1"/>
        <end position="109"/>
    </location>
</feature>
<dbReference type="GO" id="GO:0045944">
    <property type="term" value="P:positive regulation of transcription by RNA polymerase II"/>
    <property type="evidence" value="ECO:0007669"/>
    <property type="project" value="TreeGrafter"/>
</dbReference>
<keyword evidence="2" id="KW-0539">Nucleus</keyword>
<dbReference type="SUPFAM" id="SSF47459">
    <property type="entry name" value="HLH, helix-loop-helix DNA-binding domain"/>
    <property type="match status" value="1"/>
</dbReference>
<feature type="compositionally biased region" description="Low complexity" evidence="4">
    <location>
        <begin position="61"/>
        <end position="75"/>
    </location>
</feature>
<dbReference type="STRING" id="425264.A0A3G2S303"/>
<dbReference type="InterPro" id="IPR011598">
    <property type="entry name" value="bHLH_dom"/>
</dbReference>
<dbReference type="EMBL" id="CP033148">
    <property type="protein sequence ID" value="AYO41528.1"/>
    <property type="molecule type" value="Genomic_DNA"/>
</dbReference>
<organism evidence="6 7">
    <name type="scientific">Malassezia restricta (strain ATCC 96810 / NBRC 103918 / CBS 7877)</name>
    <name type="common">Seborrheic dermatitis infection agent</name>
    <dbReference type="NCBI Taxonomy" id="425264"/>
    <lineage>
        <taxon>Eukaryota</taxon>
        <taxon>Fungi</taxon>
        <taxon>Dikarya</taxon>
        <taxon>Basidiomycota</taxon>
        <taxon>Ustilaginomycotina</taxon>
        <taxon>Malasseziomycetes</taxon>
        <taxon>Malasseziales</taxon>
        <taxon>Malasseziaceae</taxon>
        <taxon>Malassezia</taxon>
    </lineage>
</organism>
<sequence>MSEDALRFVSTSVGSRESQASPGVGSVETLHHSQEAPTYPMHTSGGKGEGSDLTPFHHNQPPAAYAPPTAASSSPKKGMNEASAPASSMDPSLTGARRNEGAQTGYPNMRQDQHSYRLDLLQTDPNLESNASLHGDAHEHENVARAFPFLSNSMAPQDGDGRASIFPPNFSSVDAATQEAAAEGGNLGYKKADAHPQEAGASNLHAKDSREASYDTLSPPEKKETPYSRSPSLRVTHKIAERKRRKEMKDLFDEIKEYVPVDRGPKTSKGDILTKAVLQFQTLHREREQLIEALEAAHHELNQLRQVTGNADHAANTAAALPHHVYPPSSAAAPYLSRAQPPRLSGSLVHGNQEQHLSLARADKGDLSAHAAAGAAAVSIPPSAPRTGEPFLSDLRLDRLRQTDDAVHPNFKQLEHSTGVFQPESYQATSLVSSELAGGHDPAAMSAAEASNMHAGRAVTRDPSFSAQRYMPRADAGDLMQDSAHAEPPNM</sequence>
<accession>A0A3G2S303</accession>
<reference evidence="6 7" key="1">
    <citation type="submission" date="2018-10" db="EMBL/GenBank/DDBJ databases">
        <title>Complete genome sequence of Malassezia restricta CBS 7877.</title>
        <authorList>
            <person name="Morand S.C."/>
            <person name="Bertignac M."/>
            <person name="Iltis A."/>
            <person name="Kolder I."/>
            <person name="Pirovano W."/>
            <person name="Jourdain R."/>
            <person name="Clavaud C."/>
        </authorList>
    </citation>
    <scope>NUCLEOTIDE SEQUENCE [LARGE SCALE GENOMIC DNA]</scope>
    <source>
        <strain evidence="6 7">CBS 7877</strain>
    </source>
</reference>
<dbReference type="PANTHER" id="PTHR10328">
    <property type="entry name" value="PROTEIN MAX MYC-ASSOCIATED FACTOR X"/>
    <property type="match status" value="1"/>
</dbReference>
<evidence type="ECO:0000256" key="4">
    <source>
        <dbReference type="SAM" id="MobiDB-lite"/>
    </source>
</evidence>